<dbReference type="GO" id="GO:0005506">
    <property type="term" value="F:iron ion binding"/>
    <property type="evidence" value="ECO:0007669"/>
    <property type="project" value="InterPro"/>
</dbReference>
<organism evidence="8 9">
    <name type="scientific">Cladosporium halotolerans</name>
    <dbReference type="NCBI Taxonomy" id="1052096"/>
    <lineage>
        <taxon>Eukaryota</taxon>
        <taxon>Fungi</taxon>
        <taxon>Dikarya</taxon>
        <taxon>Ascomycota</taxon>
        <taxon>Pezizomycotina</taxon>
        <taxon>Dothideomycetes</taxon>
        <taxon>Dothideomycetidae</taxon>
        <taxon>Cladosporiales</taxon>
        <taxon>Cladosporiaceae</taxon>
        <taxon>Cladosporium</taxon>
    </lineage>
</organism>
<evidence type="ECO:0000256" key="5">
    <source>
        <dbReference type="PIRSR" id="PIRSR602401-1"/>
    </source>
</evidence>
<evidence type="ECO:0000256" key="1">
    <source>
        <dbReference type="ARBA" id="ARBA00010617"/>
    </source>
</evidence>
<evidence type="ECO:0000313" key="8">
    <source>
        <dbReference type="EMBL" id="KAL1583458.1"/>
    </source>
</evidence>
<dbReference type="RefSeq" id="XP_069226565.1">
    <property type="nucleotide sequence ID" value="XM_069376239.1"/>
</dbReference>
<dbReference type="InterPro" id="IPR002401">
    <property type="entry name" value="Cyt_P450_E_grp-I"/>
</dbReference>
<dbReference type="EMBL" id="JAAQHG020000035">
    <property type="protein sequence ID" value="KAL1583458.1"/>
    <property type="molecule type" value="Genomic_DNA"/>
</dbReference>
<dbReference type="InterPro" id="IPR050364">
    <property type="entry name" value="Cytochrome_P450_fung"/>
</dbReference>
<evidence type="ECO:0000256" key="4">
    <source>
        <dbReference type="ARBA" id="ARBA00023004"/>
    </source>
</evidence>
<evidence type="ECO:0000256" key="3">
    <source>
        <dbReference type="ARBA" id="ARBA00023002"/>
    </source>
</evidence>
<dbReference type="PRINTS" id="PR00463">
    <property type="entry name" value="EP450I"/>
</dbReference>
<proteinExistence type="inferred from homology"/>
<dbReference type="SUPFAM" id="SSF48264">
    <property type="entry name" value="Cytochrome P450"/>
    <property type="match status" value="1"/>
</dbReference>
<dbReference type="Proteomes" id="UP000803884">
    <property type="component" value="Unassembled WGS sequence"/>
</dbReference>
<evidence type="ECO:0008006" key="10">
    <source>
        <dbReference type="Google" id="ProtNLM"/>
    </source>
</evidence>
<evidence type="ECO:0000256" key="7">
    <source>
        <dbReference type="SAM" id="SignalP"/>
    </source>
</evidence>
<keyword evidence="3" id="KW-0560">Oxidoreductase</keyword>
<dbReference type="PANTHER" id="PTHR46300:SF8">
    <property type="entry name" value="CYTOCHROME P450 2E1"/>
    <property type="match status" value="1"/>
</dbReference>
<dbReference type="InterPro" id="IPR001128">
    <property type="entry name" value="Cyt_P450"/>
</dbReference>
<accession>A0AB34KJH0</accession>
<dbReference type="GeneID" id="96009077"/>
<reference evidence="8 9" key="1">
    <citation type="journal article" date="2020" name="Microbiol. Resour. Announc.">
        <title>Draft Genome Sequence of a Cladosporium Species Isolated from the Mesophotic Ascidian Didemnum maculosum.</title>
        <authorList>
            <person name="Gioti A."/>
            <person name="Siaperas R."/>
            <person name="Nikolaivits E."/>
            <person name="Le Goff G."/>
            <person name="Ouazzani J."/>
            <person name="Kotoulas G."/>
            <person name="Topakas E."/>
        </authorList>
    </citation>
    <scope>NUCLEOTIDE SEQUENCE [LARGE SCALE GENOMIC DNA]</scope>
    <source>
        <strain evidence="8 9">TM138-S3</strain>
    </source>
</reference>
<dbReference type="GO" id="GO:0020037">
    <property type="term" value="F:heme binding"/>
    <property type="evidence" value="ECO:0007669"/>
    <property type="project" value="InterPro"/>
</dbReference>
<dbReference type="GO" id="GO:0016705">
    <property type="term" value="F:oxidoreductase activity, acting on paired donors, with incorporation or reduction of molecular oxygen"/>
    <property type="evidence" value="ECO:0007669"/>
    <property type="project" value="InterPro"/>
</dbReference>
<feature type="signal peptide" evidence="7">
    <location>
        <begin position="1"/>
        <end position="17"/>
    </location>
</feature>
<keyword evidence="7" id="KW-0732">Signal</keyword>
<feature type="binding site" description="axial binding residue" evidence="5">
    <location>
        <position position="454"/>
    </location>
    <ligand>
        <name>heme</name>
        <dbReference type="ChEBI" id="CHEBI:30413"/>
    </ligand>
    <ligandPart>
        <name>Fe</name>
        <dbReference type="ChEBI" id="CHEBI:18248"/>
    </ligandPart>
</feature>
<dbReference type="PANTHER" id="PTHR46300">
    <property type="entry name" value="P450, PUTATIVE (EUROFUNG)-RELATED-RELATED"/>
    <property type="match status" value="1"/>
</dbReference>
<comment type="caution">
    <text evidence="8">The sequence shown here is derived from an EMBL/GenBank/DDBJ whole genome shotgun (WGS) entry which is preliminary data.</text>
</comment>
<evidence type="ECO:0000256" key="2">
    <source>
        <dbReference type="ARBA" id="ARBA00022723"/>
    </source>
</evidence>
<dbReference type="Pfam" id="PF00067">
    <property type="entry name" value="p450"/>
    <property type="match status" value="1"/>
</dbReference>
<feature type="chain" id="PRO_5044207227" description="Cytochrome P450" evidence="7">
    <location>
        <begin position="18"/>
        <end position="678"/>
    </location>
</feature>
<gene>
    <name evidence="8" type="ORF">WHR41_07635</name>
</gene>
<dbReference type="GO" id="GO:0004497">
    <property type="term" value="F:monooxygenase activity"/>
    <property type="evidence" value="ECO:0007669"/>
    <property type="project" value="InterPro"/>
</dbReference>
<evidence type="ECO:0000256" key="6">
    <source>
        <dbReference type="SAM" id="MobiDB-lite"/>
    </source>
</evidence>
<name>A0AB34KJH0_9PEZI</name>
<evidence type="ECO:0000313" key="9">
    <source>
        <dbReference type="Proteomes" id="UP000803884"/>
    </source>
</evidence>
<keyword evidence="5" id="KW-0349">Heme</keyword>
<dbReference type="AlphaFoldDB" id="A0AB34KJH0"/>
<dbReference type="InterPro" id="IPR036396">
    <property type="entry name" value="Cyt_P450_sf"/>
</dbReference>
<sequence length="678" mass="77200">MALISLLALVAVVGIVAIAKYIENAKRKKLPAGIRPLPGPKGLPFIGNVHELPEKNSWMKFHEWGEKYGPIYQVNLAGTNHIWISRDHIAHELLSKRSANYSDRPFIPALEHDNRDSGQYLPLMSKNEKWTRQRKFAKQIMDTSAKEDFYGYPELESIRLLFEVMTEPSRYNHALESFVARVTCRLGWGTPTAAEELKQRARELLIGVSPTGSFANKLPFIMSLPENWSKTKSWELRRGRTERKFFETMQDEVRQQIKLSEKNPDAPAPILPSLQPKSSWMRTFLENKAAWKFDSDLEGAYAVGMHGIAGALTVAAPMQSFCLALCHYPQYQPILHEEIDRVCGDRMIRFSDMPEMPVLRAFIRETLRWRPPVPTGIPHASVKDDVYEGYHIPAGSVMHPLEWSISRDPEVFYEPDAWNPMRWLDSKYPTYQEPLSKFPTITSYSQFGYGRRTCQGMGVTEADLLVGIGSMAWMFSMHANTEDAEEEAEIDESQTKHVAEQKCLQAQSVGMRPITPPSEELIAHKLSNKPDMHHKNDSGIRLSNQYSEKMEPELQGKPSKLAGRPSLPSTNSMFARPPSPDESISEKDVLLPKKSHNPSAKADSNATPSDPTMDFSTLLIAKPMPFKFNLKIRDQEKADRVARRWMELKMDGEFEDSRVYWKGGNHGDEQHGWGEVFL</sequence>
<comment type="cofactor">
    <cofactor evidence="5">
        <name>heme</name>
        <dbReference type="ChEBI" id="CHEBI:30413"/>
    </cofactor>
</comment>
<dbReference type="Gene3D" id="1.10.630.10">
    <property type="entry name" value="Cytochrome P450"/>
    <property type="match status" value="1"/>
</dbReference>
<feature type="region of interest" description="Disordered" evidence="6">
    <location>
        <begin position="549"/>
        <end position="611"/>
    </location>
</feature>
<keyword evidence="4 5" id="KW-0408">Iron</keyword>
<protein>
    <recommendedName>
        <fullName evidence="10">Cytochrome P450</fullName>
    </recommendedName>
</protein>
<keyword evidence="9" id="KW-1185">Reference proteome</keyword>
<comment type="similarity">
    <text evidence="1">Belongs to the cytochrome P450 family.</text>
</comment>
<keyword evidence="2 5" id="KW-0479">Metal-binding</keyword>